<dbReference type="EMBL" id="CM042011">
    <property type="protein sequence ID" value="KAI3764177.1"/>
    <property type="molecule type" value="Genomic_DNA"/>
</dbReference>
<dbReference type="Proteomes" id="UP001055811">
    <property type="component" value="Linkage Group LG03"/>
</dbReference>
<gene>
    <name evidence="1" type="ORF">L2E82_14180</name>
</gene>
<sequence length="107" mass="11274">MDGLASLARMVLKSLYAPFSREIVLTYQVKNDNSGNQPGDLNGQRSLVSGVLIGIVVGVVETAVSVVSSASSRLNAFAEEDDGEGKITTYGKRYSVSKSAIVFADEG</sequence>
<comment type="caution">
    <text evidence="1">The sequence shown here is derived from an EMBL/GenBank/DDBJ whole genome shotgun (WGS) entry which is preliminary data.</text>
</comment>
<name>A0ACB9EZ94_CICIN</name>
<accession>A0ACB9EZ94</accession>
<evidence type="ECO:0000313" key="1">
    <source>
        <dbReference type="EMBL" id="KAI3764177.1"/>
    </source>
</evidence>
<reference evidence="1 2" key="2">
    <citation type="journal article" date="2022" name="Mol. Ecol. Resour.">
        <title>The genomes of chicory, endive, great burdock and yacon provide insights into Asteraceae paleo-polyploidization history and plant inulin production.</title>
        <authorList>
            <person name="Fan W."/>
            <person name="Wang S."/>
            <person name="Wang H."/>
            <person name="Wang A."/>
            <person name="Jiang F."/>
            <person name="Liu H."/>
            <person name="Zhao H."/>
            <person name="Xu D."/>
            <person name="Zhang Y."/>
        </authorList>
    </citation>
    <scope>NUCLEOTIDE SEQUENCE [LARGE SCALE GENOMIC DNA]</scope>
    <source>
        <strain evidence="2">cv. Punajuju</strain>
        <tissue evidence="1">Leaves</tissue>
    </source>
</reference>
<keyword evidence="2" id="KW-1185">Reference proteome</keyword>
<evidence type="ECO:0000313" key="2">
    <source>
        <dbReference type="Proteomes" id="UP001055811"/>
    </source>
</evidence>
<proteinExistence type="predicted"/>
<organism evidence="1 2">
    <name type="scientific">Cichorium intybus</name>
    <name type="common">Chicory</name>
    <dbReference type="NCBI Taxonomy" id="13427"/>
    <lineage>
        <taxon>Eukaryota</taxon>
        <taxon>Viridiplantae</taxon>
        <taxon>Streptophyta</taxon>
        <taxon>Embryophyta</taxon>
        <taxon>Tracheophyta</taxon>
        <taxon>Spermatophyta</taxon>
        <taxon>Magnoliopsida</taxon>
        <taxon>eudicotyledons</taxon>
        <taxon>Gunneridae</taxon>
        <taxon>Pentapetalae</taxon>
        <taxon>asterids</taxon>
        <taxon>campanulids</taxon>
        <taxon>Asterales</taxon>
        <taxon>Asteraceae</taxon>
        <taxon>Cichorioideae</taxon>
        <taxon>Cichorieae</taxon>
        <taxon>Cichoriinae</taxon>
        <taxon>Cichorium</taxon>
    </lineage>
</organism>
<reference evidence="2" key="1">
    <citation type="journal article" date="2022" name="Mol. Ecol. Resour.">
        <title>The genomes of chicory, endive, great burdock and yacon provide insights into Asteraceae palaeo-polyploidization history and plant inulin production.</title>
        <authorList>
            <person name="Fan W."/>
            <person name="Wang S."/>
            <person name="Wang H."/>
            <person name="Wang A."/>
            <person name="Jiang F."/>
            <person name="Liu H."/>
            <person name="Zhao H."/>
            <person name="Xu D."/>
            <person name="Zhang Y."/>
        </authorList>
    </citation>
    <scope>NUCLEOTIDE SEQUENCE [LARGE SCALE GENOMIC DNA]</scope>
    <source>
        <strain evidence="2">cv. Punajuju</strain>
    </source>
</reference>
<protein>
    <submittedName>
        <fullName evidence="1">Uncharacterized protein</fullName>
    </submittedName>
</protein>